<dbReference type="PANTHER" id="PTHR14549:SF2">
    <property type="entry name" value="TRANSMEMBRANE PROTEIN 223"/>
    <property type="match status" value="1"/>
</dbReference>
<dbReference type="GO" id="GO:0005739">
    <property type="term" value="C:mitochondrion"/>
    <property type="evidence" value="ECO:0007669"/>
    <property type="project" value="TreeGrafter"/>
</dbReference>
<sequence>GISLIIRKPKTMTTDEMRRQLEADGQSLVGKARLLWRDNSTQVLLSLTALTVGQLSMALLCFYAIRSVRYVILAPGGQSVRFTTFSVTGSPNRYRHYDAPVEHVSTQQHRSAGGILPVKLKGKWMYFLVDTKTGHFYKPALFDRTVGVFRILK</sequence>
<feature type="non-terminal residue" evidence="2">
    <location>
        <position position="1"/>
    </location>
</feature>
<keyword evidence="1" id="KW-0472">Membrane</keyword>
<dbReference type="Pfam" id="PF06979">
    <property type="entry name" value="TMEM70"/>
    <property type="match status" value="1"/>
</dbReference>
<keyword evidence="1" id="KW-1133">Transmembrane helix</keyword>
<dbReference type="InterPro" id="IPR026100">
    <property type="entry name" value="Tmem223"/>
</dbReference>
<evidence type="ECO:0000256" key="1">
    <source>
        <dbReference type="SAM" id="Phobius"/>
    </source>
</evidence>
<keyword evidence="3" id="KW-1185">Reference proteome</keyword>
<feature type="transmembrane region" description="Helical" evidence="1">
    <location>
        <begin position="43"/>
        <end position="65"/>
    </location>
</feature>
<dbReference type="AlphaFoldDB" id="A0A7R9R1P5"/>
<evidence type="ECO:0008006" key="4">
    <source>
        <dbReference type="Google" id="ProtNLM"/>
    </source>
</evidence>
<evidence type="ECO:0000313" key="2">
    <source>
        <dbReference type="EMBL" id="CAD7665548.1"/>
    </source>
</evidence>
<dbReference type="OrthoDB" id="5950063at2759"/>
<proteinExistence type="predicted"/>
<dbReference type="Proteomes" id="UP000728032">
    <property type="component" value="Unassembled WGS sequence"/>
</dbReference>
<name>A0A7R9R1P5_9ACAR</name>
<protein>
    <recommendedName>
        <fullName evidence="4">Transmembrane protein 223</fullName>
    </recommendedName>
</protein>
<evidence type="ECO:0000313" key="3">
    <source>
        <dbReference type="Proteomes" id="UP000728032"/>
    </source>
</evidence>
<accession>A0A7R9R1P5</accession>
<dbReference type="PANTHER" id="PTHR14549">
    <property type="entry name" value="TRANSMEMBRANE PROTEIN 223"/>
    <property type="match status" value="1"/>
</dbReference>
<gene>
    <name evidence="2" type="ORF">ONB1V03_LOCUS22105</name>
</gene>
<dbReference type="EMBL" id="OC961864">
    <property type="protein sequence ID" value="CAD7665548.1"/>
    <property type="molecule type" value="Genomic_DNA"/>
</dbReference>
<dbReference type="InterPro" id="IPR045325">
    <property type="entry name" value="TMEM70/TMEM186/TMEM223"/>
</dbReference>
<reference evidence="2" key="1">
    <citation type="submission" date="2020-11" db="EMBL/GenBank/DDBJ databases">
        <authorList>
            <person name="Tran Van P."/>
        </authorList>
    </citation>
    <scope>NUCLEOTIDE SEQUENCE</scope>
</reference>
<dbReference type="EMBL" id="CAJPVJ010047039">
    <property type="protein sequence ID" value="CAG2182684.1"/>
    <property type="molecule type" value="Genomic_DNA"/>
</dbReference>
<organism evidence="2">
    <name type="scientific">Oppiella nova</name>
    <dbReference type="NCBI Taxonomy" id="334625"/>
    <lineage>
        <taxon>Eukaryota</taxon>
        <taxon>Metazoa</taxon>
        <taxon>Ecdysozoa</taxon>
        <taxon>Arthropoda</taxon>
        <taxon>Chelicerata</taxon>
        <taxon>Arachnida</taxon>
        <taxon>Acari</taxon>
        <taxon>Acariformes</taxon>
        <taxon>Sarcoptiformes</taxon>
        <taxon>Oribatida</taxon>
        <taxon>Brachypylina</taxon>
        <taxon>Oppioidea</taxon>
        <taxon>Oppiidae</taxon>
        <taxon>Oppiella</taxon>
    </lineage>
</organism>
<keyword evidence="1" id="KW-0812">Transmembrane</keyword>